<dbReference type="EMBL" id="JBCEWA010000002">
    <property type="protein sequence ID" value="MEL5987371.1"/>
    <property type="molecule type" value="Genomic_DNA"/>
</dbReference>
<evidence type="ECO:0000313" key="2">
    <source>
        <dbReference type="EMBL" id="MEL5987371.1"/>
    </source>
</evidence>
<evidence type="ECO:0000256" key="1">
    <source>
        <dbReference type="SAM" id="Phobius"/>
    </source>
</evidence>
<keyword evidence="1" id="KW-0812">Transmembrane</keyword>
<evidence type="ECO:0000313" key="3">
    <source>
        <dbReference type="Proteomes" id="UP001398420"/>
    </source>
</evidence>
<organism evidence="2 3">
    <name type="scientific">Kurthia gibsonii</name>
    <dbReference type="NCBI Taxonomy" id="33946"/>
    <lineage>
        <taxon>Bacteria</taxon>
        <taxon>Bacillati</taxon>
        <taxon>Bacillota</taxon>
        <taxon>Bacilli</taxon>
        <taxon>Bacillales</taxon>
        <taxon>Caryophanaceae</taxon>
        <taxon>Kurthia</taxon>
    </lineage>
</organism>
<keyword evidence="3" id="KW-1185">Reference proteome</keyword>
<dbReference type="RefSeq" id="WP_087680351.1">
    <property type="nucleotide sequence ID" value="NZ_JBBCRB010000002.1"/>
</dbReference>
<accession>A0ABU9LL24</accession>
<dbReference type="Proteomes" id="UP001398420">
    <property type="component" value="Unassembled WGS sequence"/>
</dbReference>
<sequence>MIPNINLLPQDQYQPKRKNSLMKLIIIVLLFIVIIFYGINYYLLSNDIAKMEKKTDQLATQIQTEEKTLTQVQSNPSYAIATSVQFAEKYQTPISNIIEVANKYMTGSGELAGLDYKDGQVEFIVYFDNLNEASTFVRNLDNEAIFKTVKLDSASTFTKVDVDNVGEEQTLNENAQYKAIILTTLNPSATTKTGGAK</sequence>
<feature type="transmembrane region" description="Helical" evidence="1">
    <location>
        <begin position="21"/>
        <end position="44"/>
    </location>
</feature>
<comment type="caution">
    <text evidence="2">The sequence shown here is derived from an EMBL/GenBank/DDBJ whole genome shotgun (WGS) entry which is preliminary data.</text>
</comment>
<name>A0ABU9LL24_9BACL</name>
<evidence type="ECO:0008006" key="4">
    <source>
        <dbReference type="Google" id="ProtNLM"/>
    </source>
</evidence>
<gene>
    <name evidence="2" type="ORF">AAF454_02885</name>
</gene>
<keyword evidence="1" id="KW-1133">Transmembrane helix</keyword>
<keyword evidence="1" id="KW-0472">Membrane</keyword>
<protein>
    <recommendedName>
        <fullName evidence="4">Fimbrial assembly protein</fullName>
    </recommendedName>
</protein>
<proteinExistence type="predicted"/>
<reference evidence="2 3" key="1">
    <citation type="submission" date="2024-04" db="EMBL/GenBank/DDBJ databases">
        <authorList>
            <person name="Wu Y.S."/>
            <person name="Zhang L."/>
        </authorList>
    </citation>
    <scope>NUCLEOTIDE SEQUENCE [LARGE SCALE GENOMIC DNA]</scope>
    <source>
        <strain evidence="2 3">KG-01</strain>
    </source>
</reference>